<proteinExistence type="predicted"/>
<sequence length="548" mass="58297">MTDQQEPEIRATADLSPVSPSPVHTAATLAIPTLQDTADTIEAMVDAVTDASTVVPEPSLDPTNEMALDDFVDDDSFDDAYAQETDPPLPALIDPALQDTNDDYAKMFDSPVGSDAHHDSPDASVDVSSVAQDSTRCHIQPVQPVQPTQEQNIASSASVSASGHTPSHSTPADPAPAPALQSAAHTPAGHDAHVQPVEAVKVTEAPPSDAHSDVQPQASAVEPTASSNSHTDEARANASPAATQPDIQKGLAGGNASPSLASSSSLPPRPPVSEAVVQSYNQISAQESHHAPPLHPTAAPLGSSTDAAAASLPPIPQVSRDISAAVPNTTNSTSAPHNSTRDEFQRLWDQFMADERQYMSEAKWDRFPEGSRLFIGNLSSDKVSKRDVFEIFCRYGRLAQISLKSAYGFVQYHTIEEGSRAVQSLEGMEIKGRRIHLEVSKLQDKSKKERNRSPDRSGRMTNAAAATILLDVKAIMGAITRTAVTNFTILAAVGIVPDHLAMDDRTRAHTGDGAAVPMRARDSKNQNSTCLEDTVPRFLTFKSSSNKK</sequence>
<name>A0ACC1NQG2_9HYPO</name>
<organism evidence="1 2">
    <name type="scientific">Zarea fungicola</name>
    <dbReference type="NCBI Taxonomy" id="93591"/>
    <lineage>
        <taxon>Eukaryota</taxon>
        <taxon>Fungi</taxon>
        <taxon>Dikarya</taxon>
        <taxon>Ascomycota</taxon>
        <taxon>Pezizomycotina</taxon>
        <taxon>Sordariomycetes</taxon>
        <taxon>Hypocreomycetidae</taxon>
        <taxon>Hypocreales</taxon>
        <taxon>Cordycipitaceae</taxon>
        <taxon>Zarea</taxon>
    </lineage>
</organism>
<comment type="caution">
    <text evidence="1">The sequence shown here is derived from an EMBL/GenBank/DDBJ whole genome shotgun (WGS) entry which is preliminary data.</text>
</comment>
<dbReference type="Proteomes" id="UP001143910">
    <property type="component" value="Unassembled WGS sequence"/>
</dbReference>
<evidence type="ECO:0000313" key="1">
    <source>
        <dbReference type="EMBL" id="KAJ2981314.1"/>
    </source>
</evidence>
<dbReference type="EMBL" id="JANJQO010000138">
    <property type="protein sequence ID" value="KAJ2981314.1"/>
    <property type="molecule type" value="Genomic_DNA"/>
</dbReference>
<keyword evidence="2" id="KW-1185">Reference proteome</keyword>
<evidence type="ECO:0000313" key="2">
    <source>
        <dbReference type="Proteomes" id="UP001143910"/>
    </source>
</evidence>
<gene>
    <name evidence="1" type="ORF">NQ176_g2109</name>
</gene>
<accession>A0ACC1NQG2</accession>
<protein>
    <submittedName>
        <fullName evidence="1">Uncharacterized protein</fullName>
    </submittedName>
</protein>
<reference evidence="1" key="1">
    <citation type="submission" date="2022-08" db="EMBL/GenBank/DDBJ databases">
        <title>Genome Sequence of Lecanicillium fungicola.</title>
        <authorList>
            <person name="Buettner E."/>
        </authorList>
    </citation>
    <scope>NUCLEOTIDE SEQUENCE</scope>
    <source>
        <strain evidence="1">Babe33</strain>
    </source>
</reference>